<keyword evidence="4 5" id="KW-0238">DNA-binding</keyword>
<dbReference type="InterPro" id="IPR006612">
    <property type="entry name" value="THAP_Znf"/>
</dbReference>
<dbReference type="SMART" id="SM00980">
    <property type="entry name" value="THAP"/>
    <property type="match status" value="1"/>
</dbReference>
<dbReference type="GO" id="GO:0008270">
    <property type="term" value="F:zinc ion binding"/>
    <property type="evidence" value="ECO:0007669"/>
    <property type="project" value="UniProtKB-KW"/>
</dbReference>
<keyword evidence="8" id="KW-1185">Reference proteome</keyword>
<evidence type="ECO:0000256" key="5">
    <source>
        <dbReference type="PROSITE-ProRule" id="PRU00309"/>
    </source>
</evidence>
<evidence type="ECO:0000256" key="3">
    <source>
        <dbReference type="ARBA" id="ARBA00022833"/>
    </source>
</evidence>
<keyword evidence="3" id="KW-0862">Zinc</keyword>
<evidence type="ECO:0000313" key="7">
    <source>
        <dbReference type="EMBL" id="KAJ8965941.1"/>
    </source>
</evidence>
<dbReference type="PROSITE" id="PS50950">
    <property type="entry name" value="ZF_THAP"/>
    <property type="match status" value="1"/>
</dbReference>
<organism evidence="7 8">
    <name type="scientific">Rhamnusium bicolor</name>
    <dbReference type="NCBI Taxonomy" id="1586634"/>
    <lineage>
        <taxon>Eukaryota</taxon>
        <taxon>Metazoa</taxon>
        <taxon>Ecdysozoa</taxon>
        <taxon>Arthropoda</taxon>
        <taxon>Hexapoda</taxon>
        <taxon>Insecta</taxon>
        <taxon>Pterygota</taxon>
        <taxon>Neoptera</taxon>
        <taxon>Endopterygota</taxon>
        <taxon>Coleoptera</taxon>
        <taxon>Polyphaga</taxon>
        <taxon>Cucujiformia</taxon>
        <taxon>Chrysomeloidea</taxon>
        <taxon>Cerambycidae</taxon>
        <taxon>Lepturinae</taxon>
        <taxon>Rhagiini</taxon>
        <taxon>Rhamnusium</taxon>
    </lineage>
</organism>
<sequence length="439" mass="51831">MPACKWCFIPRCKNTTYKTPDKTFITVPRDAKRREKWFAAARRDIKDVSEKSTLYCCEDHFKDMENYVEYKLSKVSARLKPNVVPHLFACQPDKSSSKKRVRESSEKRSRKKLIVDLMKQSVQKMETEITEESIPEETSQLVQNLPSTSGIVQRRKVTCQTKKFHFRSRGIQFVEITENLDEQTSFDELFMEFTPQMMGFILQCNANEEYSFIPEDNDNFCVMAQWFYEKSGDRYCYDCTKVLTEISELYGQQRRNFKCSSLEHEIINKSKAFNNYLFEEDMWCQNCAVTSLFMFSCEEDCIENLHRSYRGKDCTNVYTKWLIKDVRRIYKDHFSNYKNMKPLTVEEQKRHDTAKDCFICGEKFQNVVIDNGTKKFSLTKVRDHDHFTEKFDTSNFTPDNPYDMPLVNKAVLGVFKDENADVPMLEFVGLRAKLYDIVV</sequence>
<keyword evidence="1" id="KW-0479">Metal-binding</keyword>
<evidence type="ECO:0000259" key="6">
    <source>
        <dbReference type="PROSITE" id="PS50950"/>
    </source>
</evidence>
<dbReference type="SUPFAM" id="SSF57716">
    <property type="entry name" value="Glucocorticoid receptor-like (DNA-binding domain)"/>
    <property type="match status" value="1"/>
</dbReference>
<dbReference type="EMBL" id="JANEYF010001120">
    <property type="protein sequence ID" value="KAJ8965941.1"/>
    <property type="molecule type" value="Genomic_DNA"/>
</dbReference>
<accession>A0AAV8ZNU2</accession>
<dbReference type="GO" id="GO:0003677">
    <property type="term" value="F:DNA binding"/>
    <property type="evidence" value="ECO:0007669"/>
    <property type="project" value="UniProtKB-UniRule"/>
</dbReference>
<feature type="non-terminal residue" evidence="7">
    <location>
        <position position="439"/>
    </location>
</feature>
<dbReference type="AlphaFoldDB" id="A0AAV8ZNU2"/>
<dbReference type="Proteomes" id="UP001162156">
    <property type="component" value="Unassembled WGS sequence"/>
</dbReference>
<name>A0AAV8ZNU2_9CUCU</name>
<evidence type="ECO:0000256" key="4">
    <source>
        <dbReference type="ARBA" id="ARBA00023125"/>
    </source>
</evidence>
<feature type="domain" description="THAP-type" evidence="6">
    <location>
        <begin position="1"/>
        <end position="88"/>
    </location>
</feature>
<gene>
    <name evidence="7" type="ORF">NQ314_003832</name>
</gene>
<dbReference type="Pfam" id="PF05485">
    <property type="entry name" value="THAP"/>
    <property type="match status" value="1"/>
</dbReference>
<protein>
    <recommendedName>
        <fullName evidence="6">THAP-type domain-containing protein</fullName>
    </recommendedName>
</protein>
<reference evidence="7" key="1">
    <citation type="journal article" date="2023" name="Insect Mol. Biol.">
        <title>Genome sequencing provides insights into the evolution of gene families encoding plant cell wall-degrading enzymes in longhorned beetles.</title>
        <authorList>
            <person name="Shin N.R."/>
            <person name="Okamura Y."/>
            <person name="Kirsch R."/>
            <person name="Pauchet Y."/>
        </authorList>
    </citation>
    <scope>NUCLEOTIDE SEQUENCE</scope>
    <source>
        <strain evidence="7">RBIC_L_NR</strain>
    </source>
</reference>
<proteinExistence type="predicted"/>
<evidence type="ECO:0000256" key="2">
    <source>
        <dbReference type="ARBA" id="ARBA00022771"/>
    </source>
</evidence>
<evidence type="ECO:0000313" key="8">
    <source>
        <dbReference type="Proteomes" id="UP001162156"/>
    </source>
</evidence>
<comment type="caution">
    <text evidence="7">The sequence shown here is derived from an EMBL/GenBank/DDBJ whole genome shotgun (WGS) entry which is preliminary data.</text>
</comment>
<keyword evidence="2 5" id="KW-0863">Zinc-finger</keyword>
<evidence type="ECO:0000256" key="1">
    <source>
        <dbReference type="ARBA" id="ARBA00022723"/>
    </source>
</evidence>